<reference evidence="2" key="1">
    <citation type="journal article" date="2021" name="Proc. Natl. Acad. Sci. U.S.A.">
        <title>A Catalog of Tens of Thousands of Viruses from Human Metagenomes Reveals Hidden Associations with Chronic Diseases.</title>
        <authorList>
            <person name="Tisza M.J."/>
            <person name="Buck C.B."/>
        </authorList>
    </citation>
    <scope>NUCLEOTIDE SEQUENCE</scope>
    <source>
        <strain evidence="2">CtWdm1</strain>
    </source>
</reference>
<feature type="compositionally biased region" description="Low complexity" evidence="1">
    <location>
        <begin position="177"/>
        <end position="192"/>
    </location>
</feature>
<name>A0A8S5RXN9_9CAUD</name>
<feature type="compositionally biased region" description="Basic and acidic residues" evidence="1">
    <location>
        <begin position="36"/>
        <end position="46"/>
    </location>
</feature>
<organism evidence="2">
    <name type="scientific">Siphoviridae sp. ctWdm1</name>
    <dbReference type="NCBI Taxonomy" id="2827883"/>
    <lineage>
        <taxon>Viruses</taxon>
        <taxon>Duplodnaviria</taxon>
        <taxon>Heunggongvirae</taxon>
        <taxon>Uroviricota</taxon>
        <taxon>Caudoviricetes</taxon>
    </lineage>
</organism>
<accession>A0A8S5RXN9</accession>
<proteinExistence type="predicted"/>
<evidence type="ECO:0000313" key="2">
    <source>
        <dbReference type="EMBL" id="DAF43524.1"/>
    </source>
</evidence>
<feature type="region of interest" description="Disordered" evidence="1">
    <location>
        <begin position="14"/>
        <end position="46"/>
    </location>
</feature>
<dbReference type="Pfam" id="PF14265">
    <property type="entry name" value="DUF4355"/>
    <property type="match status" value="1"/>
</dbReference>
<feature type="region of interest" description="Disordered" evidence="1">
    <location>
        <begin position="68"/>
        <end position="101"/>
    </location>
</feature>
<sequence length="206" mass="23431">MDFKFIFNLQLFAEGEEGKGDPSEGGEGGKPPATDPETKKVDVDSEEFKNELNKRLEAKLAECISSERSKWEKEFKKKAENEKKEQERLSKLSEDERKKAEWERKEAELTEREEALKLKEQRAEAVAVLNSRGIPIEFMPFLVTGTDNDKNMENITTFEKGLKKLVDEKVKEKLKGKVPSAGGASSTKTSTKFNMADIIKQNQVKR</sequence>
<evidence type="ECO:0000256" key="1">
    <source>
        <dbReference type="SAM" id="MobiDB-lite"/>
    </source>
</evidence>
<dbReference type="EMBL" id="BK032509">
    <property type="protein sequence ID" value="DAF43524.1"/>
    <property type="molecule type" value="Genomic_DNA"/>
</dbReference>
<feature type="region of interest" description="Disordered" evidence="1">
    <location>
        <begin position="174"/>
        <end position="206"/>
    </location>
</feature>
<protein>
    <submittedName>
        <fullName evidence="2">Major capsid protein</fullName>
    </submittedName>
</protein>
<dbReference type="InterPro" id="IPR025580">
    <property type="entry name" value="Gp46"/>
</dbReference>